<sequence length="100" mass="10363">MRLLRWSRRRTEPVGRHSRVLTGISMTGAAASLVSSTVTAESVVAEAEEVAASSRSVTATGEPAVTLGFADGASVALEADDPRVRTFRAAAAALLDAPRP</sequence>
<keyword evidence="2" id="KW-1185">Reference proteome</keyword>
<protein>
    <submittedName>
        <fullName evidence="1">Uncharacterized protein</fullName>
    </submittedName>
</protein>
<evidence type="ECO:0000313" key="1">
    <source>
        <dbReference type="EMBL" id="MFC6238349.1"/>
    </source>
</evidence>
<evidence type="ECO:0000313" key="2">
    <source>
        <dbReference type="Proteomes" id="UP001596138"/>
    </source>
</evidence>
<dbReference type="RefSeq" id="WP_386766486.1">
    <property type="nucleotide sequence ID" value="NZ_JBHSTI010000008.1"/>
</dbReference>
<gene>
    <name evidence="1" type="ORF">ACFQGU_10710</name>
</gene>
<comment type="caution">
    <text evidence="1">The sequence shown here is derived from an EMBL/GenBank/DDBJ whole genome shotgun (WGS) entry which is preliminary data.</text>
</comment>
<reference evidence="2" key="1">
    <citation type="journal article" date="2019" name="Int. J. Syst. Evol. Microbiol.">
        <title>The Global Catalogue of Microorganisms (GCM) 10K type strain sequencing project: providing services to taxonomists for standard genome sequencing and annotation.</title>
        <authorList>
            <consortium name="The Broad Institute Genomics Platform"/>
            <consortium name="The Broad Institute Genome Sequencing Center for Infectious Disease"/>
            <person name="Wu L."/>
            <person name="Ma J."/>
        </authorList>
    </citation>
    <scope>NUCLEOTIDE SEQUENCE [LARGE SCALE GENOMIC DNA]</scope>
    <source>
        <strain evidence="2">CGMCC 4.7317</strain>
    </source>
</reference>
<dbReference type="Proteomes" id="UP001596138">
    <property type="component" value="Unassembled WGS sequence"/>
</dbReference>
<proteinExistence type="predicted"/>
<accession>A0ABW1T1C6</accession>
<name>A0ABW1T1C6_9ACTN</name>
<dbReference type="EMBL" id="JBHSTI010000008">
    <property type="protein sequence ID" value="MFC6238349.1"/>
    <property type="molecule type" value="Genomic_DNA"/>
</dbReference>
<organism evidence="1 2">
    <name type="scientific">Longivirga aurantiaca</name>
    <dbReference type="NCBI Taxonomy" id="1837743"/>
    <lineage>
        <taxon>Bacteria</taxon>
        <taxon>Bacillati</taxon>
        <taxon>Actinomycetota</taxon>
        <taxon>Actinomycetes</taxon>
        <taxon>Sporichthyales</taxon>
        <taxon>Sporichthyaceae</taxon>
        <taxon>Longivirga</taxon>
    </lineage>
</organism>